<evidence type="ECO:0000313" key="2">
    <source>
        <dbReference type="Proteomes" id="UP001419268"/>
    </source>
</evidence>
<name>A0AAP0HRF2_9MAGN</name>
<protein>
    <submittedName>
        <fullName evidence="1">Uncharacterized protein</fullName>
    </submittedName>
</protein>
<accession>A0AAP0HRF2</accession>
<dbReference type="AlphaFoldDB" id="A0AAP0HRF2"/>
<comment type="caution">
    <text evidence="1">The sequence shown here is derived from an EMBL/GenBank/DDBJ whole genome shotgun (WGS) entry which is preliminary data.</text>
</comment>
<keyword evidence="2" id="KW-1185">Reference proteome</keyword>
<organism evidence="1 2">
    <name type="scientific">Stephania cephalantha</name>
    <dbReference type="NCBI Taxonomy" id="152367"/>
    <lineage>
        <taxon>Eukaryota</taxon>
        <taxon>Viridiplantae</taxon>
        <taxon>Streptophyta</taxon>
        <taxon>Embryophyta</taxon>
        <taxon>Tracheophyta</taxon>
        <taxon>Spermatophyta</taxon>
        <taxon>Magnoliopsida</taxon>
        <taxon>Ranunculales</taxon>
        <taxon>Menispermaceae</taxon>
        <taxon>Menispermoideae</taxon>
        <taxon>Cissampelideae</taxon>
        <taxon>Stephania</taxon>
    </lineage>
</organism>
<dbReference type="EMBL" id="JBBNAG010000011">
    <property type="protein sequence ID" value="KAK9093826.1"/>
    <property type="molecule type" value="Genomic_DNA"/>
</dbReference>
<reference evidence="1 2" key="1">
    <citation type="submission" date="2024-01" db="EMBL/GenBank/DDBJ databases">
        <title>Genome assemblies of Stephania.</title>
        <authorList>
            <person name="Yang L."/>
        </authorList>
    </citation>
    <scope>NUCLEOTIDE SEQUENCE [LARGE SCALE GENOMIC DNA]</scope>
    <source>
        <strain evidence="1">JXDWG</strain>
        <tissue evidence="1">Leaf</tissue>
    </source>
</reference>
<evidence type="ECO:0000313" key="1">
    <source>
        <dbReference type="EMBL" id="KAK9093826.1"/>
    </source>
</evidence>
<sequence length="50" mass="5720">MKSISIKEHNKLSQLNKRASNFTGHNSPLPSYLSTINTSLIVVYLQRDHH</sequence>
<dbReference type="Proteomes" id="UP001419268">
    <property type="component" value="Unassembled WGS sequence"/>
</dbReference>
<proteinExistence type="predicted"/>
<gene>
    <name evidence="1" type="ORF">Scep_025295</name>
</gene>